<comment type="caution">
    <text evidence="2">The sequence shown here is derived from an EMBL/GenBank/DDBJ whole genome shotgun (WGS) entry which is preliminary data.</text>
</comment>
<keyword evidence="1" id="KW-1133">Transmembrane helix</keyword>
<protein>
    <submittedName>
        <fullName evidence="2">Uncharacterized protein</fullName>
    </submittedName>
</protein>
<feature type="transmembrane region" description="Helical" evidence="1">
    <location>
        <begin position="15"/>
        <end position="34"/>
    </location>
</feature>
<evidence type="ECO:0000256" key="1">
    <source>
        <dbReference type="SAM" id="Phobius"/>
    </source>
</evidence>
<evidence type="ECO:0000313" key="2">
    <source>
        <dbReference type="EMBL" id="GAA3836819.1"/>
    </source>
</evidence>
<keyword evidence="1" id="KW-0472">Membrane</keyword>
<proteinExistence type="predicted"/>
<name>A0ABP7J906_9ACTN</name>
<accession>A0ABP7J906</accession>
<keyword evidence="1" id="KW-0812">Transmembrane</keyword>
<sequence>MTGEAVPERVGRKPALMAAILGAVLVGQFFHTVVDRNRWPFCSNNMFNRTLPRRFPQLRIRLRDGDEWTGLRQVYGLMPLEFFRVVDIFAVILLENQDEELKDRFCRTILRRLNTRPWAAFDEVGRSERPTHPRGFTGLEVLMVTVDVADYRMADDGPLYDHQVLYRCEAD</sequence>
<evidence type="ECO:0000313" key="3">
    <source>
        <dbReference type="Proteomes" id="UP001500888"/>
    </source>
</evidence>
<gene>
    <name evidence="2" type="ORF">GCM10022226_68440</name>
</gene>
<keyword evidence="3" id="KW-1185">Reference proteome</keyword>
<organism evidence="2 3">
    <name type="scientific">Sphaerisporangium flaviroseum</name>
    <dbReference type="NCBI Taxonomy" id="509199"/>
    <lineage>
        <taxon>Bacteria</taxon>
        <taxon>Bacillati</taxon>
        <taxon>Actinomycetota</taxon>
        <taxon>Actinomycetes</taxon>
        <taxon>Streptosporangiales</taxon>
        <taxon>Streptosporangiaceae</taxon>
        <taxon>Sphaerisporangium</taxon>
    </lineage>
</organism>
<reference evidence="3" key="1">
    <citation type="journal article" date="2019" name="Int. J. Syst. Evol. Microbiol.">
        <title>The Global Catalogue of Microorganisms (GCM) 10K type strain sequencing project: providing services to taxonomists for standard genome sequencing and annotation.</title>
        <authorList>
            <consortium name="The Broad Institute Genomics Platform"/>
            <consortium name="The Broad Institute Genome Sequencing Center for Infectious Disease"/>
            <person name="Wu L."/>
            <person name="Ma J."/>
        </authorList>
    </citation>
    <scope>NUCLEOTIDE SEQUENCE [LARGE SCALE GENOMIC DNA]</scope>
    <source>
        <strain evidence="3">JCM 16908</strain>
    </source>
</reference>
<dbReference type="EMBL" id="BAAAZR010000039">
    <property type="protein sequence ID" value="GAA3836819.1"/>
    <property type="molecule type" value="Genomic_DNA"/>
</dbReference>
<dbReference type="RefSeq" id="WP_344950151.1">
    <property type="nucleotide sequence ID" value="NZ_BAAAZR010000039.1"/>
</dbReference>
<dbReference type="Proteomes" id="UP001500888">
    <property type="component" value="Unassembled WGS sequence"/>
</dbReference>